<evidence type="ECO:0000256" key="1">
    <source>
        <dbReference type="ARBA" id="ARBA00005664"/>
    </source>
</evidence>
<protein>
    <submittedName>
        <fullName evidence="6">Glycosyltransferase family 34 protein</fullName>
    </submittedName>
</protein>
<feature type="compositionally biased region" description="Basic and acidic residues" evidence="4">
    <location>
        <begin position="1"/>
        <end position="18"/>
    </location>
</feature>
<dbReference type="Proteomes" id="UP000030641">
    <property type="component" value="Unassembled WGS sequence"/>
</dbReference>
<name>A0A074Y338_AURSE</name>
<keyword evidence="5" id="KW-0472">Membrane</keyword>
<evidence type="ECO:0000256" key="2">
    <source>
        <dbReference type="ARBA" id="ARBA00022676"/>
    </source>
</evidence>
<evidence type="ECO:0000313" key="7">
    <source>
        <dbReference type="Proteomes" id="UP000030641"/>
    </source>
</evidence>
<comment type="similarity">
    <text evidence="1">Belongs to the glycosyltransferase 34 family.</text>
</comment>
<dbReference type="InterPro" id="IPR029044">
    <property type="entry name" value="Nucleotide-diphossugar_trans"/>
</dbReference>
<keyword evidence="5" id="KW-1133">Transmembrane helix</keyword>
<accession>A0A074Y338</accession>
<keyword evidence="5" id="KW-0812">Transmembrane</keyword>
<dbReference type="GO" id="GO:0006487">
    <property type="term" value="P:protein N-linked glycosylation"/>
    <property type="evidence" value="ECO:0007669"/>
    <property type="project" value="TreeGrafter"/>
</dbReference>
<dbReference type="OrthoDB" id="407658at2759"/>
<evidence type="ECO:0000256" key="3">
    <source>
        <dbReference type="ARBA" id="ARBA00022679"/>
    </source>
</evidence>
<dbReference type="EMBL" id="KL584793">
    <property type="protein sequence ID" value="KEQ90369.1"/>
    <property type="molecule type" value="Genomic_DNA"/>
</dbReference>
<evidence type="ECO:0000313" key="6">
    <source>
        <dbReference type="EMBL" id="KEQ90369.1"/>
    </source>
</evidence>
<evidence type="ECO:0000256" key="5">
    <source>
        <dbReference type="SAM" id="Phobius"/>
    </source>
</evidence>
<dbReference type="PANTHER" id="PTHR31306:SF8">
    <property type="entry name" value="GLYCOSYLTRANSFERASE FAMILY 34 PROTEIN"/>
    <property type="match status" value="1"/>
</dbReference>
<proteinExistence type="inferred from homology"/>
<gene>
    <name evidence="6" type="ORF">AUEXF2481DRAFT_34064</name>
</gene>
<dbReference type="GeneID" id="25364992"/>
<dbReference type="HOGENOM" id="CLU_039079_1_0_1"/>
<organism evidence="6 7">
    <name type="scientific">Aureobasidium subglaciale (strain EXF-2481)</name>
    <name type="common">Aureobasidium pullulans var. subglaciale</name>
    <dbReference type="NCBI Taxonomy" id="1043005"/>
    <lineage>
        <taxon>Eukaryota</taxon>
        <taxon>Fungi</taxon>
        <taxon>Dikarya</taxon>
        <taxon>Ascomycota</taxon>
        <taxon>Pezizomycotina</taxon>
        <taxon>Dothideomycetes</taxon>
        <taxon>Dothideomycetidae</taxon>
        <taxon>Dothideales</taxon>
        <taxon>Saccotheciaceae</taxon>
        <taxon>Aureobasidium</taxon>
    </lineage>
</organism>
<dbReference type="InParanoid" id="A0A074Y338"/>
<dbReference type="OMA" id="RTEWIMW"/>
<dbReference type="RefSeq" id="XP_013338822.1">
    <property type="nucleotide sequence ID" value="XM_013483368.1"/>
</dbReference>
<evidence type="ECO:0000256" key="4">
    <source>
        <dbReference type="SAM" id="MobiDB-lite"/>
    </source>
</evidence>
<dbReference type="GO" id="GO:0016757">
    <property type="term" value="F:glycosyltransferase activity"/>
    <property type="evidence" value="ECO:0007669"/>
    <property type="project" value="UniProtKB-KW"/>
</dbReference>
<dbReference type="STRING" id="1043005.A0A074Y338"/>
<sequence length="488" mass="55346">MSSSDVFEKKDEPFHDVDELPSDYESERDDLPLFESKHMQQTTIERALAYSKVMISKAILLIPVGTQTARWRTGQPRKSHYTLIGCLVFVGLLALIVVSRPSPPVVNETNVAIANATTLPLTYNRILSASMLFGITSPTYKRAIATHKRQAQRWGYSTEILQRDEGCGFWTKLIFLLNLVGQELQKPADTRAEWIMWADADAVILNPNIPLSIFLPPPDLPHIHFVGNKDWHGLNNGVFFIRVHPWTVSMFTSAMSFPICHKDVDLGGNVEQEAMRLTFERENGGSDDKGWRSGIVFMPRKWFNAYELFQSEIQGSDYYKETINTTVATYPGLKQKHKYEGGRGGMLAHFPGVDGEIRQGLMDDWMNLVEDEWSMQYGSVNSTNSTSDPVVFDSKTLDWDRNVTANGTSMWTLPVHETPYLNETTSFWNRYREAMALSLEATSSGVHDISVIKSALDLRIALADNMDEPDKVDEKVQHLKELMKTRLK</sequence>
<feature type="region of interest" description="Disordered" evidence="4">
    <location>
        <begin position="1"/>
        <end position="25"/>
    </location>
</feature>
<dbReference type="Gene3D" id="3.90.550.10">
    <property type="entry name" value="Spore Coat Polysaccharide Biosynthesis Protein SpsA, Chain A"/>
    <property type="match status" value="1"/>
</dbReference>
<keyword evidence="3 6" id="KW-0808">Transferase</keyword>
<dbReference type="AlphaFoldDB" id="A0A074Y338"/>
<keyword evidence="2" id="KW-0328">Glycosyltransferase</keyword>
<feature type="transmembrane region" description="Helical" evidence="5">
    <location>
        <begin position="80"/>
        <end position="98"/>
    </location>
</feature>
<dbReference type="GO" id="GO:0000139">
    <property type="term" value="C:Golgi membrane"/>
    <property type="evidence" value="ECO:0007669"/>
    <property type="project" value="TreeGrafter"/>
</dbReference>
<dbReference type="InterPro" id="IPR008630">
    <property type="entry name" value="Glyco_trans_34"/>
</dbReference>
<dbReference type="PANTHER" id="PTHR31306">
    <property type="entry name" value="ALPHA-1,6-MANNOSYLTRANSFERASE MNN11-RELATED"/>
    <property type="match status" value="1"/>
</dbReference>
<reference evidence="6 7" key="1">
    <citation type="journal article" date="2014" name="BMC Genomics">
        <title>Genome sequencing of four Aureobasidium pullulans varieties: biotechnological potential, stress tolerance, and description of new species.</title>
        <authorList>
            <person name="Gostin Ar C."/>
            <person name="Ohm R.A."/>
            <person name="Kogej T."/>
            <person name="Sonjak S."/>
            <person name="Turk M."/>
            <person name="Zajc J."/>
            <person name="Zalar P."/>
            <person name="Grube M."/>
            <person name="Sun H."/>
            <person name="Han J."/>
            <person name="Sharma A."/>
            <person name="Chiniquy J."/>
            <person name="Ngan C.Y."/>
            <person name="Lipzen A."/>
            <person name="Barry K."/>
            <person name="Grigoriev I.V."/>
            <person name="Gunde-Cimerman N."/>
        </authorList>
    </citation>
    <scope>NUCLEOTIDE SEQUENCE [LARGE SCALE GENOMIC DNA]</scope>
    <source>
        <strain evidence="6 7">EXF-2481</strain>
    </source>
</reference>
<keyword evidence="7" id="KW-1185">Reference proteome</keyword>